<accession>A0A364P1L0</accession>
<feature type="transmembrane region" description="Helical" evidence="1">
    <location>
        <begin position="187"/>
        <end position="206"/>
    </location>
</feature>
<keyword evidence="3" id="KW-1185">Reference proteome</keyword>
<reference evidence="2 3" key="1">
    <citation type="submission" date="2017-11" db="EMBL/GenBank/DDBJ databases">
        <title>Draft genome sequence of magnetotactic bacterium Magnetospirillum kuznetsovii LBB-42.</title>
        <authorList>
            <person name="Grouzdev D.S."/>
            <person name="Rysina M.S."/>
            <person name="Baslerov R.V."/>
            <person name="Koziaeva V."/>
        </authorList>
    </citation>
    <scope>NUCLEOTIDE SEQUENCE [LARGE SCALE GENOMIC DNA]</scope>
    <source>
        <strain evidence="2 3">LBB-42</strain>
    </source>
</reference>
<dbReference type="InterPro" id="IPR025333">
    <property type="entry name" value="DUF4239"/>
</dbReference>
<keyword evidence="1" id="KW-0472">Membrane</keyword>
<keyword evidence="1" id="KW-1133">Transmembrane helix</keyword>
<comment type="caution">
    <text evidence="2">The sequence shown here is derived from an EMBL/GenBank/DDBJ whole genome shotgun (WGS) entry which is preliminary data.</text>
</comment>
<keyword evidence="1" id="KW-0812">Transmembrane</keyword>
<organism evidence="2 3">
    <name type="scientific">Paramagnetospirillum kuznetsovii</name>
    <dbReference type="NCBI Taxonomy" id="2053833"/>
    <lineage>
        <taxon>Bacteria</taxon>
        <taxon>Pseudomonadati</taxon>
        <taxon>Pseudomonadota</taxon>
        <taxon>Alphaproteobacteria</taxon>
        <taxon>Rhodospirillales</taxon>
        <taxon>Magnetospirillaceae</taxon>
        <taxon>Paramagnetospirillum</taxon>
    </lineage>
</organism>
<dbReference type="RefSeq" id="WP_112142412.1">
    <property type="nucleotide sequence ID" value="NZ_PGTO01000002.1"/>
</dbReference>
<dbReference type="AlphaFoldDB" id="A0A364P1L0"/>
<dbReference type="Proteomes" id="UP000251075">
    <property type="component" value="Unassembled WGS sequence"/>
</dbReference>
<sequence>MDLGAFDHYFYALVALVGTVLAAWFMLWVTLKSPWADEIKTYRGVSPPFLGVVGVLFALTLAFLANDTWNAHDRALNTVHQEADALRSIKALAVHLPPQSRAAVDKAVGDYARITVDEDWPLLAKRQSSKEASDRLDALLALLSGNDIAAATPAGAHALMLAQVTQVRAARGQRIALSQTHVNPLKWLGMAGLGFLTMISIAMVHVDQARAEILAVAIFAAAAAPTAAIVLVQGNPFQPPSVVTEAPFRSLLSP</sequence>
<feature type="transmembrane region" description="Helical" evidence="1">
    <location>
        <begin position="212"/>
        <end position="232"/>
    </location>
</feature>
<evidence type="ECO:0000313" key="2">
    <source>
        <dbReference type="EMBL" id="RAU23214.1"/>
    </source>
</evidence>
<protein>
    <recommendedName>
        <fullName evidence="4">DUF4239 domain-containing protein</fullName>
    </recommendedName>
</protein>
<dbReference type="OrthoDB" id="797232at2"/>
<evidence type="ECO:0000256" key="1">
    <source>
        <dbReference type="SAM" id="Phobius"/>
    </source>
</evidence>
<dbReference type="Pfam" id="PF14023">
    <property type="entry name" value="Bestrophin-like"/>
    <property type="match status" value="1"/>
</dbReference>
<evidence type="ECO:0008006" key="4">
    <source>
        <dbReference type="Google" id="ProtNLM"/>
    </source>
</evidence>
<proteinExistence type="predicted"/>
<gene>
    <name evidence="2" type="ORF">CU669_03390</name>
</gene>
<feature type="transmembrane region" description="Helical" evidence="1">
    <location>
        <begin position="9"/>
        <end position="29"/>
    </location>
</feature>
<evidence type="ECO:0000313" key="3">
    <source>
        <dbReference type="Proteomes" id="UP000251075"/>
    </source>
</evidence>
<dbReference type="EMBL" id="PGTO01000002">
    <property type="protein sequence ID" value="RAU23214.1"/>
    <property type="molecule type" value="Genomic_DNA"/>
</dbReference>
<feature type="transmembrane region" description="Helical" evidence="1">
    <location>
        <begin position="49"/>
        <end position="66"/>
    </location>
</feature>
<name>A0A364P1L0_9PROT</name>